<protein>
    <submittedName>
        <fullName evidence="1">Uncharacterized protein</fullName>
    </submittedName>
</protein>
<reference evidence="1 2" key="2">
    <citation type="submission" date="2016-01" db="EMBL/GenBank/DDBJ databases">
        <title>Microcella alkaliphila JAM AC0309 whole genome shotgun sequence.</title>
        <authorList>
            <person name="Kurata A."/>
            <person name="Hirose Y."/>
            <person name="Kishimoto N."/>
            <person name="Kobayashi T."/>
        </authorList>
    </citation>
    <scope>NUCLEOTIDE SEQUENCE [LARGE SCALE GENOMIC DNA]</scope>
    <source>
        <strain evidence="1 2">JAM AC0309</strain>
    </source>
</reference>
<name>A0A0U4WZY4_9MICO</name>
<dbReference type="Proteomes" id="UP000218965">
    <property type="component" value="Chromosome"/>
</dbReference>
<organism evidence="1 2">
    <name type="scientific">Microcella alkaliphila</name>
    <dbReference type="NCBI Taxonomy" id="279828"/>
    <lineage>
        <taxon>Bacteria</taxon>
        <taxon>Bacillati</taxon>
        <taxon>Actinomycetota</taxon>
        <taxon>Actinomycetes</taxon>
        <taxon>Micrococcales</taxon>
        <taxon>Microbacteriaceae</taxon>
        <taxon>Microcella</taxon>
    </lineage>
</organism>
<evidence type="ECO:0000313" key="1">
    <source>
        <dbReference type="EMBL" id="BAU33192.1"/>
    </source>
</evidence>
<proteinExistence type="predicted"/>
<dbReference type="KEGG" id="malk:MalAC0309_2350"/>
<accession>A0A0U4WZY4</accession>
<evidence type="ECO:0000313" key="2">
    <source>
        <dbReference type="Proteomes" id="UP000218965"/>
    </source>
</evidence>
<dbReference type="AlphaFoldDB" id="A0A0U4WZY4"/>
<gene>
    <name evidence="1" type="ORF">MalAC0309_2350</name>
</gene>
<dbReference type="RefSeq" id="WP_150129269.1">
    <property type="nucleotide sequence ID" value="NZ_AP017315.1"/>
</dbReference>
<reference evidence="2" key="1">
    <citation type="submission" date="2015-12" db="EMBL/GenBank/DDBJ databases">
        <authorList>
            <person name="Shamseldin A."/>
            <person name="Moawad H."/>
            <person name="Abd El-Rahim W.M."/>
            <person name="Sadowsky M.J."/>
        </authorList>
    </citation>
    <scope>NUCLEOTIDE SEQUENCE [LARGE SCALE GENOMIC DNA]</scope>
    <source>
        <strain evidence="2">JAM AC0309</strain>
    </source>
</reference>
<dbReference type="EMBL" id="AP017315">
    <property type="protein sequence ID" value="BAU33192.1"/>
    <property type="molecule type" value="Genomic_DNA"/>
</dbReference>
<dbReference type="PROSITE" id="PS51257">
    <property type="entry name" value="PROKAR_LIPOPROTEIN"/>
    <property type="match status" value="1"/>
</dbReference>
<sequence>MRSPQRPLHVEFVDAGWVLNSVVSCDEGDSAERAALVENAWAVVDELATDIWRATRAAMRVRDDRSLTNRLRQRRLAVWPSHGQRLLGVGDMELQWDVVEQGGQLAVRFVERGSIVDERTVETDQEAAQTLVAMAHLGGQESPS</sequence>